<dbReference type="Proteomes" id="UP000248536">
    <property type="component" value="Chromosome"/>
</dbReference>
<accession>A0A2Z4LT34</accession>
<keyword evidence="1" id="KW-0732">Signal</keyword>
<dbReference type="KEGG" id="spon:HME9304_01952"/>
<evidence type="ECO:0000313" key="3">
    <source>
        <dbReference type="Proteomes" id="UP000248536"/>
    </source>
</evidence>
<feature type="chain" id="PRO_5016362428" description="DUF4249 family protein" evidence="1">
    <location>
        <begin position="45"/>
        <end position="306"/>
    </location>
</feature>
<dbReference type="EMBL" id="CP030104">
    <property type="protein sequence ID" value="AWX44946.1"/>
    <property type="molecule type" value="Genomic_DNA"/>
</dbReference>
<dbReference type="AlphaFoldDB" id="A0A2Z4LT34"/>
<reference evidence="2 3" key="1">
    <citation type="submission" date="2018-06" db="EMBL/GenBank/DDBJ databases">
        <title>Spongiibacterium sp. HME9304 Genome sequencing and assembly.</title>
        <authorList>
            <person name="Kang H."/>
            <person name="Kim H."/>
            <person name="Joh K."/>
        </authorList>
    </citation>
    <scope>NUCLEOTIDE SEQUENCE [LARGE SCALE GENOMIC DNA]</scope>
    <source>
        <strain evidence="2 3">HME9304</strain>
    </source>
</reference>
<gene>
    <name evidence="2" type="ORF">HME9304_01952</name>
</gene>
<evidence type="ECO:0000313" key="2">
    <source>
        <dbReference type="EMBL" id="AWX44946.1"/>
    </source>
</evidence>
<sequence>MQYSVLVFKMFLPPKKLLNKYCKMKRCSKLILIFILLISSCSESDDVNTSPNEENLIETINNLFPFTPNQNFEALYICARRNSNLEWYFNFHVDGTFDVLFTTDTNQDFSFRGNYTYINDQLTLRMDGGPAMPFPNGLNESSTVIMPQFGLVAAFATSEMVAICIGHGFNSRQPPRVNANYDCPNINIQAATDEDNAIELVHSAVPTEFPVLGSIFRQKETFVSGSANPIIRRGYGIYRQTGNEFYATFRIAEDFVDFAQSRLPFNVGNVGVPFDDFNVINGSIGANGQELIVEQLQPDEGPCVLR</sequence>
<protein>
    <recommendedName>
        <fullName evidence="4">DUF4249 family protein</fullName>
    </recommendedName>
</protein>
<proteinExistence type="predicted"/>
<evidence type="ECO:0000256" key="1">
    <source>
        <dbReference type="SAM" id="SignalP"/>
    </source>
</evidence>
<evidence type="ECO:0008006" key="4">
    <source>
        <dbReference type="Google" id="ProtNLM"/>
    </source>
</evidence>
<name>A0A2Z4LT34_9FLAO</name>
<feature type="signal peptide" evidence="1">
    <location>
        <begin position="1"/>
        <end position="44"/>
    </location>
</feature>
<organism evidence="2 3">
    <name type="scientific">Flagellimonas maritima</name>
    <dbReference type="NCBI Taxonomy" id="1383885"/>
    <lineage>
        <taxon>Bacteria</taxon>
        <taxon>Pseudomonadati</taxon>
        <taxon>Bacteroidota</taxon>
        <taxon>Flavobacteriia</taxon>
        <taxon>Flavobacteriales</taxon>
        <taxon>Flavobacteriaceae</taxon>
        <taxon>Flagellimonas</taxon>
    </lineage>
</organism>
<keyword evidence="3" id="KW-1185">Reference proteome</keyword>